<dbReference type="SMART" id="SM00724">
    <property type="entry name" value="TLC"/>
    <property type="match status" value="1"/>
</dbReference>
<dbReference type="PANTHER" id="PTHR13439:SF1">
    <property type="entry name" value="TLC DOMAIN-CONTAINING PROTEIN 4"/>
    <property type="match status" value="1"/>
</dbReference>
<evidence type="ECO:0000313" key="8">
    <source>
        <dbReference type="EMBL" id="KAF6076144.1"/>
    </source>
</evidence>
<dbReference type="KEGG" id="pdic:114489449"/>
<dbReference type="PANTHER" id="PTHR13439">
    <property type="entry name" value="CT120 PROTEIN"/>
    <property type="match status" value="1"/>
</dbReference>
<evidence type="ECO:0000256" key="4">
    <source>
        <dbReference type="ARBA" id="ARBA00023136"/>
    </source>
</evidence>
<feature type="transmembrane region" description="Helical" evidence="6">
    <location>
        <begin position="12"/>
        <end position="32"/>
    </location>
</feature>
<dbReference type="GO" id="GO:0016020">
    <property type="term" value="C:membrane"/>
    <property type="evidence" value="ECO:0007669"/>
    <property type="project" value="UniProtKB-SubCell"/>
</dbReference>
<dbReference type="EMBL" id="JABVXQ010000015">
    <property type="protein sequence ID" value="KAF6076144.1"/>
    <property type="molecule type" value="Genomic_DNA"/>
</dbReference>
<feature type="transmembrane region" description="Helical" evidence="6">
    <location>
        <begin position="92"/>
        <end position="110"/>
    </location>
</feature>
<dbReference type="GO" id="GO:0055088">
    <property type="term" value="P:lipid homeostasis"/>
    <property type="evidence" value="ECO:0007669"/>
    <property type="project" value="TreeGrafter"/>
</dbReference>
<name>A0A6J2KV15_9CHIR</name>
<dbReference type="InterPro" id="IPR006634">
    <property type="entry name" value="TLC-dom"/>
</dbReference>
<keyword evidence="9" id="KW-1185">Reference proteome</keyword>
<evidence type="ECO:0000259" key="7">
    <source>
        <dbReference type="PROSITE" id="PS50922"/>
    </source>
</evidence>
<dbReference type="CTD" id="148534"/>
<accession>A0A6J2KV15</accession>
<keyword evidence="3 6" id="KW-1133">Transmembrane helix</keyword>
<dbReference type="PROSITE" id="PS50922">
    <property type="entry name" value="TLC"/>
    <property type="match status" value="1"/>
</dbReference>
<dbReference type="GeneID" id="114489449"/>
<reference evidence="8 10" key="1">
    <citation type="journal article" date="2020" name="Nature">
        <title>Six reference-quality genomes reveal evolution of bat adaptations.</title>
        <authorList>
            <person name="Jebb D."/>
            <person name="Huang Z."/>
            <person name="Pippel M."/>
            <person name="Hughes G.M."/>
            <person name="Lavrichenko K."/>
            <person name="Devanna P."/>
            <person name="Winkler S."/>
            <person name="Jermiin L.S."/>
            <person name="Skirmuntt E.C."/>
            <person name="Katzourakis A."/>
            <person name="Burkitt-Gray L."/>
            <person name="Ray D.A."/>
            <person name="Sullivan K.A.M."/>
            <person name="Roscito J.G."/>
            <person name="Kirilenko B.M."/>
            <person name="Davalos L.M."/>
            <person name="Corthals A.P."/>
            <person name="Power M.L."/>
            <person name="Jones G."/>
            <person name="Ransome R.D."/>
            <person name="Dechmann D.K.N."/>
            <person name="Locatelli A.G."/>
            <person name="Puechmaille S.J."/>
            <person name="Fedrigo O."/>
            <person name="Jarvis E.D."/>
            <person name="Hiller M."/>
            <person name="Vernes S.C."/>
            <person name="Myers E.W."/>
            <person name="Teeling E.C."/>
        </authorList>
    </citation>
    <scope>NUCLEOTIDE SEQUENCE [LARGE SCALE GENOMIC DNA]</scope>
    <source>
        <strain evidence="8">Bat1K_MPI-CBG_1</strain>
    </source>
</reference>
<keyword evidence="4 5" id="KW-0472">Membrane</keyword>
<keyword evidence="2 5" id="KW-0812">Transmembrane</keyword>
<proteinExistence type="predicted"/>
<dbReference type="AlphaFoldDB" id="A0A6J2KV15"/>
<gene>
    <name evidence="11" type="primary">TLCD4</name>
    <name evidence="8" type="ORF">HJG60_019201</name>
</gene>
<feature type="transmembrane region" description="Helical" evidence="6">
    <location>
        <begin position="174"/>
        <end position="191"/>
    </location>
</feature>
<evidence type="ECO:0000256" key="1">
    <source>
        <dbReference type="ARBA" id="ARBA00004141"/>
    </source>
</evidence>
<dbReference type="OrthoDB" id="10266980at2759"/>
<reference evidence="11" key="2">
    <citation type="submission" date="2025-04" db="UniProtKB">
        <authorList>
            <consortium name="RefSeq"/>
        </authorList>
    </citation>
    <scope>IDENTIFICATION</scope>
    <source>
        <tissue evidence="11">Muscle</tissue>
    </source>
</reference>
<feature type="transmembrane region" description="Helical" evidence="6">
    <location>
        <begin position="53"/>
        <end position="72"/>
    </location>
</feature>
<dbReference type="Proteomes" id="UP000664940">
    <property type="component" value="Unassembled WGS sequence"/>
</dbReference>
<dbReference type="InterPro" id="IPR050846">
    <property type="entry name" value="TLCD"/>
</dbReference>
<evidence type="ECO:0000313" key="9">
    <source>
        <dbReference type="Proteomes" id="UP000504628"/>
    </source>
</evidence>
<evidence type="ECO:0000256" key="2">
    <source>
        <dbReference type="ARBA" id="ARBA00022692"/>
    </source>
</evidence>
<dbReference type="Pfam" id="PF03798">
    <property type="entry name" value="TRAM_LAG1_CLN8"/>
    <property type="match status" value="1"/>
</dbReference>
<dbReference type="GO" id="GO:0005783">
    <property type="term" value="C:endoplasmic reticulum"/>
    <property type="evidence" value="ECO:0007669"/>
    <property type="project" value="TreeGrafter"/>
</dbReference>
<dbReference type="Proteomes" id="UP000504628">
    <property type="component" value="Chromosome 14"/>
</dbReference>
<evidence type="ECO:0000313" key="11">
    <source>
        <dbReference type="RefSeq" id="XP_028359227.1"/>
    </source>
</evidence>
<organism evidence="9 11">
    <name type="scientific">Phyllostomus discolor</name>
    <name type="common">pale spear-nosed bat</name>
    <dbReference type="NCBI Taxonomy" id="89673"/>
    <lineage>
        <taxon>Eukaryota</taxon>
        <taxon>Metazoa</taxon>
        <taxon>Chordata</taxon>
        <taxon>Craniata</taxon>
        <taxon>Vertebrata</taxon>
        <taxon>Euteleostomi</taxon>
        <taxon>Mammalia</taxon>
        <taxon>Eutheria</taxon>
        <taxon>Laurasiatheria</taxon>
        <taxon>Chiroptera</taxon>
        <taxon>Yangochiroptera</taxon>
        <taxon>Phyllostomidae</taxon>
        <taxon>Phyllostominae</taxon>
        <taxon>Phyllostomus</taxon>
    </lineage>
</organism>
<comment type="subcellular location">
    <subcellularLocation>
        <location evidence="1">Membrane</location>
        <topology evidence="1">Multi-pass membrane protein</topology>
    </subcellularLocation>
</comment>
<evidence type="ECO:0000256" key="3">
    <source>
        <dbReference type="ARBA" id="ARBA00022989"/>
    </source>
</evidence>
<protein>
    <submittedName>
        <fullName evidence="11">TLC domain-containing protein 4</fullName>
    </submittedName>
</protein>
<evidence type="ECO:0000256" key="5">
    <source>
        <dbReference type="PROSITE-ProRule" id="PRU00205"/>
    </source>
</evidence>
<feature type="domain" description="TLC" evidence="7">
    <location>
        <begin position="44"/>
        <end position="246"/>
    </location>
</feature>
<feature type="transmembrane region" description="Helical" evidence="6">
    <location>
        <begin position="117"/>
        <end position="138"/>
    </location>
</feature>
<evidence type="ECO:0000313" key="10">
    <source>
        <dbReference type="Proteomes" id="UP000664940"/>
    </source>
</evidence>
<sequence>MDTAAGLPAGVLLASFCVFQLLFHVLSSRFSAAVSPGFSRLSFEKKIEWNSRVASTCHSLVVGTLGLYLFFFDEATIADPLWGNSSLVKVNIAIASGYLISDLLALLLYWKAIGDKYFVVHHCTALYAFAFILTRGMLQRVGNFRLLAELSSPFVNQRWFLETLQYPKFSRANVLNGVLMTAVFFLARVAAMPPMYHLMYSVVGTEAYARLGPTVQASWAASCLVLDVMNITWMVKISRGCLKVLSLLRDQKASGRLQNGKLD</sequence>
<evidence type="ECO:0000256" key="6">
    <source>
        <dbReference type="SAM" id="Phobius"/>
    </source>
</evidence>
<dbReference type="RefSeq" id="XP_028359227.1">
    <property type="nucleotide sequence ID" value="XM_028503426.2"/>
</dbReference>